<dbReference type="InterPro" id="IPR050324">
    <property type="entry name" value="CDP-alcohol_PTase-I"/>
</dbReference>
<evidence type="ECO:0000256" key="15">
    <source>
        <dbReference type="SAM" id="Phobius"/>
    </source>
</evidence>
<proteinExistence type="inferred from homology"/>
<feature type="transmembrane region" description="Helical" evidence="15">
    <location>
        <begin position="160"/>
        <end position="177"/>
    </location>
</feature>
<evidence type="ECO:0000256" key="2">
    <source>
        <dbReference type="ARBA" id="ARBA00004127"/>
    </source>
</evidence>
<evidence type="ECO:0000256" key="9">
    <source>
        <dbReference type="ARBA" id="ARBA00022989"/>
    </source>
</evidence>
<keyword evidence="11 15" id="KW-0472">Membrane</keyword>
<keyword evidence="13" id="KW-1208">Phospholipid metabolism</keyword>
<dbReference type="GO" id="GO:0012505">
    <property type="term" value="C:endomembrane system"/>
    <property type="evidence" value="ECO:0007669"/>
    <property type="project" value="UniProtKB-SubCell"/>
</dbReference>
<evidence type="ECO:0000256" key="6">
    <source>
        <dbReference type="ARBA" id="ARBA00022516"/>
    </source>
</evidence>
<dbReference type="EMBL" id="FAXC01000217">
    <property type="protein sequence ID" value="CUV09332.1"/>
    <property type="molecule type" value="Genomic_DNA"/>
</dbReference>
<evidence type="ECO:0000256" key="3">
    <source>
        <dbReference type="ARBA" id="ARBA00010441"/>
    </source>
</evidence>
<evidence type="ECO:0000256" key="14">
    <source>
        <dbReference type="ARBA" id="ARBA00032361"/>
    </source>
</evidence>
<organism evidence="16">
    <name type="scientific">hydrothermal vent metagenome</name>
    <dbReference type="NCBI Taxonomy" id="652676"/>
    <lineage>
        <taxon>unclassified sequences</taxon>
        <taxon>metagenomes</taxon>
        <taxon>ecological metagenomes</taxon>
    </lineage>
</organism>
<dbReference type="AlphaFoldDB" id="A0A160VG48"/>
<comment type="similarity">
    <text evidence="3">Belongs to the CDP-alcohol phosphatidyltransferase class-I family.</text>
</comment>
<evidence type="ECO:0000256" key="4">
    <source>
        <dbReference type="ARBA" id="ARBA00013174"/>
    </source>
</evidence>
<evidence type="ECO:0000256" key="8">
    <source>
        <dbReference type="ARBA" id="ARBA00022692"/>
    </source>
</evidence>
<dbReference type="InterPro" id="IPR000462">
    <property type="entry name" value="CDP-OH_P_trans"/>
</dbReference>
<evidence type="ECO:0000256" key="12">
    <source>
        <dbReference type="ARBA" id="ARBA00023209"/>
    </source>
</evidence>
<reference evidence="16" key="1">
    <citation type="submission" date="2015-10" db="EMBL/GenBank/DDBJ databases">
        <authorList>
            <person name="Gilbert D.G."/>
        </authorList>
    </citation>
    <scope>NUCLEOTIDE SEQUENCE</scope>
</reference>
<feature type="transmembrane region" description="Helical" evidence="15">
    <location>
        <begin position="12"/>
        <end position="32"/>
    </location>
</feature>
<dbReference type="PROSITE" id="PS00379">
    <property type="entry name" value="CDP_ALCOHOL_P_TRANSF"/>
    <property type="match status" value="1"/>
</dbReference>
<evidence type="ECO:0000256" key="13">
    <source>
        <dbReference type="ARBA" id="ARBA00023264"/>
    </source>
</evidence>
<keyword evidence="10" id="KW-0443">Lipid metabolism</keyword>
<evidence type="ECO:0000313" key="16">
    <source>
        <dbReference type="EMBL" id="CUV09332.1"/>
    </source>
</evidence>
<dbReference type="InterPro" id="IPR048254">
    <property type="entry name" value="CDP_ALCOHOL_P_TRANSF_CS"/>
</dbReference>
<feature type="transmembrane region" description="Helical" evidence="15">
    <location>
        <begin position="197"/>
        <end position="225"/>
    </location>
</feature>
<evidence type="ECO:0000256" key="7">
    <source>
        <dbReference type="ARBA" id="ARBA00022679"/>
    </source>
</evidence>
<dbReference type="NCBIfam" id="TIGR00473">
    <property type="entry name" value="pssA"/>
    <property type="match status" value="1"/>
</dbReference>
<dbReference type="GO" id="GO:0008654">
    <property type="term" value="P:phospholipid biosynthetic process"/>
    <property type="evidence" value="ECO:0007669"/>
    <property type="project" value="UniProtKB-KW"/>
</dbReference>
<dbReference type="Pfam" id="PF01066">
    <property type="entry name" value="CDP-OH_P_transf"/>
    <property type="match status" value="1"/>
</dbReference>
<protein>
    <recommendedName>
        <fullName evidence="5">CDP-diacylglycerol--serine O-phosphatidyltransferase</fullName>
        <ecNumber evidence="4">2.7.8.8</ecNumber>
    </recommendedName>
    <alternativeName>
        <fullName evidence="14">Phosphatidylserine synthase</fullName>
    </alternativeName>
</protein>
<comment type="catalytic activity">
    <reaction evidence="1">
        <text>a CDP-1,2-diacyl-sn-glycerol + L-serine = a 1,2-diacyl-sn-glycero-3-phospho-L-serine + CMP + H(+)</text>
        <dbReference type="Rhea" id="RHEA:16913"/>
        <dbReference type="ChEBI" id="CHEBI:15378"/>
        <dbReference type="ChEBI" id="CHEBI:33384"/>
        <dbReference type="ChEBI" id="CHEBI:57262"/>
        <dbReference type="ChEBI" id="CHEBI:58332"/>
        <dbReference type="ChEBI" id="CHEBI:60377"/>
        <dbReference type="EC" id="2.7.8.8"/>
    </reaction>
</comment>
<name>A0A160VG48_9ZZZZ</name>
<comment type="subcellular location">
    <subcellularLocation>
        <location evidence="2">Endomembrane system</location>
        <topology evidence="2">Multi-pass membrane protein</topology>
    </subcellularLocation>
</comment>
<evidence type="ECO:0000256" key="11">
    <source>
        <dbReference type="ARBA" id="ARBA00023136"/>
    </source>
</evidence>
<keyword evidence="7 16" id="KW-0808">Transferase</keyword>
<dbReference type="InterPro" id="IPR004533">
    <property type="entry name" value="CDP-diaglyc--ser_O-PTrfase"/>
</dbReference>
<keyword evidence="8 15" id="KW-0812">Transmembrane</keyword>
<dbReference type="GO" id="GO:0003882">
    <property type="term" value="F:CDP-diacylglycerol-serine O-phosphatidyltransferase activity"/>
    <property type="evidence" value="ECO:0007669"/>
    <property type="project" value="UniProtKB-EC"/>
</dbReference>
<dbReference type="Gene3D" id="1.20.120.1760">
    <property type="match status" value="1"/>
</dbReference>
<gene>
    <name evidence="16" type="ORF">MGWOODY_Mmi284</name>
</gene>
<dbReference type="EC" id="2.7.8.8" evidence="4"/>
<keyword evidence="12" id="KW-0594">Phospholipid biosynthesis</keyword>
<evidence type="ECO:0000256" key="1">
    <source>
        <dbReference type="ARBA" id="ARBA00000287"/>
    </source>
</evidence>
<feature type="transmembrane region" description="Helical" evidence="15">
    <location>
        <begin position="128"/>
        <end position="148"/>
    </location>
</feature>
<accession>A0A160VG48</accession>
<keyword evidence="6" id="KW-0444">Lipid biosynthesis</keyword>
<evidence type="ECO:0000256" key="10">
    <source>
        <dbReference type="ARBA" id="ARBA00023098"/>
    </source>
</evidence>
<keyword evidence="9 15" id="KW-1133">Transmembrane helix</keyword>
<dbReference type="PANTHER" id="PTHR14269">
    <property type="entry name" value="CDP-DIACYLGLYCEROL--GLYCEROL-3-PHOSPHATE 3-PHOSPHATIDYLTRANSFERASE-RELATED"/>
    <property type="match status" value="1"/>
</dbReference>
<feature type="transmembrane region" description="Helical" evidence="15">
    <location>
        <begin position="98"/>
        <end position="116"/>
    </location>
</feature>
<sequence length="247" mass="27938">MKKVRKKPKQFIPSIFTVMNMFLGFLAIGLLMKGDPIRAGWLVLFACFFDVFDGKLARLLGIPSRFGAEFDSFADTISFCTVPSLIIYSVYVQGLPPIVGGIFSFIPLLFGTIRLAKFNLMQEDDPKAYFIGLPTPMNAIMIVTFMMFNHQLWGNLGDPRIALVMVVVLGFLMISKIRFSKFPLLSLKKGRSNTISLIGVGVVILSTVLFRGLVLFPLFSLYIIWSVIQWMLDHDRFEEETEVQTEL</sequence>
<dbReference type="GO" id="GO:0016020">
    <property type="term" value="C:membrane"/>
    <property type="evidence" value="ECO:0007669"/>
    <property type="project" value="InterPro"/>
</dbReference>
<dbReference type="InterPro" id="IPR043130">
    <property type="entry name" value="CDP-OH_PTrfase_TM_dom"/>
</dbReference>
<evidence type="ECO:0000256" key="5">
    <source>
        <dbReference type="ARBA" id="ARBA00017171"/>
    </source>
</evidence>
<dbReference type="PANTHER" id="PTHR14269:SF61">
    <property type="entry name" value="CDP-DIACYLGLYCEROL--SERINE O-PHOSPHATIDYLTRANSFERASE"/>
    <property type="match status" value="1"/>
</dbReference>